<keyword evidence="1" id="KW-0472">Membrane</keyword>
<gene>
    <name evidence="2" type="ORF">DFR46_1947</name>
</gene>
<keyword evidence="1" id="KW-0812">Transmembrane</keyword>
<proteinExistence type="predicted"/>
<dbReference type="AlphaFoldDB" id="A0A3D9FGM4"/>
<keyword evidence="3" id="KW-1185">Reference proteome</keyword>
<dbReference type="RefSeq" id="WP_245953796.1">
    <property type="nucleotide sequence ID" value="NZ_QRDP01000004.1"/>
</dbReference>
<dbReference type="EMBL" id="QRDP01000004">
    <property type="protein sequence ID" value="RED16913.1"/>
    <property type="molecule type" value="Genomic_DNA"/>
</dbReference>
<keyword evidence="1" id="KW-1133">Transmembrane helix</keyword>
<evidence type="ECO:0000313" key="3">
    <source>
        <dbReference type="Proteomes" id="UP000256310"/>
    </source>
</evidence>
<reference evidence="2 3" key="1">
    <citation type="submission" date="2018-07" db="EMBL/GenBank/DDBJ databases">
        <title>Genomic Encyclopedia of Type Strains, Phase IV (KMG-IV): sequencing the most valuable type-strain genomes for metagenomic binning, comparative biology and taxonomic classification.</title>
        <authorList>
            <person name="Goeker M."/>
        </authorList>
    </citation>
    <scope>NUCLEOTIDE SEQUENCE [LARGE SCALE GENOMIC DNA]</scope>
    <source>
        <strain evidence="2 3">DSM 26725</strain>
    </source>
</reference>
<accession>A0A3D9FGM4</accession>
<name>A0A3D9FGM4_9SPHN</name>
<dbReference type="Proteomes" id="UP000256310">
    <property type="component" value="Unassembled WGS sequence"/>
</dbReference>
<protein>
    <submittedName>
        <fullName evidence="2">Uncharacterized protein</fullName>
    </submittedName>
</protein>
<feature type="transmembrane region" description="Helical" evidence="1">
    <location>
        <begin position="43"/>
        <end position="68"/>
    </location>
</feature>
<sequence length="70" mass="7104">MTRSLALMTAISGTLTVSGLALLVRPAAVRNLLSISESEGAAYALRIIGAMLFAAGLFVGGFAATLSFNS</sequence>
<evidence type="ECO:0000256" key="1">
    <source>
        <dbReference type="SAM" id="Phobius"/>
    </source>
</evidence>
<evidence type="ECO:0000313" key="2">
    <source>
        <dbReference type="EMBL" id="RED16913.1"/>
    </source>
</evidence>
<organism evidence="2 3">
    <name type="scientific">Parasphingopyxis lamellibrachiae</name>
    <dbReference type="NCBI Taxonomy" id="680125"/>
    <lineage>
        <taxon>Bacteria</taxon>
        <taxon>Pseudomonadati</taxon>
        <taxon>Pseudomonadota</taxon>
        <taxon>Alphaproteobacteria</taxon>
        <taxon>Sphingomonadales</taxon>
        <taxon>Sphingomonadaceae</taxon>
        <taxon>Parasphingopyxis</taxon>
    </lineage>
</organism>
<comment type="caution">
    <text evidence="2">The sequence shown here is derived from an EMBL/GenBank/DDBJ whole genome shotgun (WGS) entry which is preliminary data.</text>
</comment>